<feature type="region of interest" description="Disordered" evidence="1">
    <location>
        <begin position="78"/>
        <end position="152"/>
    </location>
</feature>
<gene>
    <name evidence="2" type="ORF">AVDCRST_MAG54-935</name>
</gene>
<accession>A0A6J4HQ87</accession>
<feature type="compositionally biased region" description="Gly residues" evidence="1">
    <location>
        <begin position="198"/>
        <end position="223"/>
    </location>
</feature>
<sequence length="305" mass="29579">MDLTPYVSALRDDLAAAAAVGDEATTRAGNSLAAALEPAVRLALMNALSDLAGEVSESLGDRSVSLRLSGREVQVVVDRNPSSDDGGFFAGPASSPFAGAPSGGSNGPHRPTPPPPPGPGFPGGGDGPWGAFGGGGGQGFGQGFGGRGGPDVGDISRMTLRLVDQIKGQAERAAAAQGMSLNSWIGQAVQGALRQHGGRGGWGGWGSGDTGGDTGGEMGGDAGGSWDSGWDAGRAARDGGSPSSSSGSSPGSPTTGPTTPTDSTPTDTTPGTTPGTDSPGSDRPGSEEPGDDGPGGGGVDGWVRG</sequence>
<dbReference type="InterPro" id="IPR010985">
    <property type="entry name" value="Ribbon_hlx_hlx"/>
</dbReference>
<feature type="compositionally biased region" description="Pro residues" evidence="1">
    <location>
        <begin position="110"/>
        <end position="120"/>
    </location>
</feature>
<proteinExistence type="predicted"/>
<protein>
    <recommendedName>
        <fullName evidence="3">HicB family protein</fullName>
    </recommendedName>
</protein>
<feature type="compositionally biased region" description="Low complexity" evidence="1">
    <location>
        <begin position="86"/>
        <end position="100"/>
    </location>
</feature>
<feature type="compositionally biased region" description="Low complexity" evidence="1">
    <location>
        <begin position="224"/>
        <end position="283"/>
    </location>
</feature>
<dbReference type="EMBL" id="CADCTH010000127">
    <property type="protein sequence ID" value="CAA9228992.1"/>
    <property type="molecule type" value="Genomic_DNA"/>
</dbReference>
<reference evidence="2" key="1">
    <citation type="submission" date="2020-02" db="EMBL/GenBank/DDBJ databases">
        <authorList>
            <person name="Meier V. D."/>
        </authorList>
    </citation>
    <scope>NUCLEOTIDE SEQUENCE</scope>
    <source>
        <strain evidence="2">AVDCRST_MAG54</strain>
    </source>
</reference>
<feature type="region of interest" description="Disordered" evidence="1">
    <location>
        <begin position="194"/>
        <end position="305"/>
    </location>
</feature>
<feature type="compositionally biased region" description="Gly residues" evidence="1">
    <location>
        <begin position="121"/>
        <end position="151"/>
    </location>
</feature>
<dbReference type="GO" id="GO:0006355">
    <property type="term" value="P:regulation of DNA-templated transcription"/>
    <property type="evidence" value="ECO:0007669"/>
    <property type="project" value="InterPro"/>
</dbReference>
<evidence type="ECO:0000256" key="1">
    <source>
        <dbReference type="SAM" id="MobiDB-lite"/>
    </source>
</evidence>
<feature type="compositionally biased region" description="Gly residues" evidence="1">
    <location>
        <begin position="292"/>
        <end position="305"/>
    </location>
</feature>
<evidence type="ECO:0008006" key="3">
    <source>
        <dbReference type="Google" id="ProtNLM"/>
    </source>
</evidence>
<name>A0A6J4HQ87_9PSEU</name>
<dbReference type="SUPFAM" id="SSF47598">
    <property type="entry name" value="Ribbon-helix-helix"/>
    <property type="match status" value="1"/>
</dbReference>
<dbReference type="AlphaFoldDB" id="A0A6J4HQ87"/>
<evidence type="ECO:0000313" key="2">
    <source>
        <dbReference type="EMBL" id="CAA9228992.1"/>
    </source>
</evidence>
<organism evidence="2">
    <name type="scientific">uncultured Actinomycetospora sp</name>
    <dbReference type="NCBI Taxonomy" id="1135996"/>
    <lineage>
        <taxon>Bacteria</taxon>
        <taxon>Bacillati</taxon>
        <taxon>Actinomycetota</taxon>
        <taxon>Actinomycetes</taxon>
        <taxon>Pseudonocardiales</taxon>
        <taxon>Pseudonocardiaceae</taxon>
        <taxon>Actinomycetospora</taxon>
        <taxon>environmental samples</taxon>
    </lineage>
</organism>